<dbReference type="EMBL" id="BGPR01007215">
    <property type="protein sequence ID" value="GBN25212.1"/>
    <property type="molecule type" value="Genomic_DNA"/>
</dbReference>
<proteinExistence type="predicted"/>
<sequence>MEDKQDHGDKIYGVIFAAKELEKYLETEADVTKAAEIKDAKKDYPLLLTLLDDTILATMAIESSACAWGNHVLKNTEECVIAKRSNTPISKGPRSRERMAMRMVHTDIRGPIDPPT</sequence>
<evidence type="ECO:0000256" key="1">
    <source>
        <dbReference type="SAM" id="MobiDB-lite"/>
    </source>
</evidence>
<keyword evidence="3" id="KW-1185">Reference proteome</keyword>
<reference evidence="2 3" key="1">
    <citation type="journal article" date="2019" name="Sci. Rep.">
        <title>Orb-weaving spider Araneus ventricosus genome elucidates the spidroin gene catalogue.</title>
        <authorList>
            <person name="Kono N."/>
            <person name="Nakamura H."/>
            <person name="Ohtoshi R."/>
            <person name="Moran D.A.P."/>
            <person name="Shinohara A."/>
            <person name="Yoshida Y."/>
            <person name="Fujiwara M."/>
            <person name="Mori M."/>
            <person name="Tomita M."/>
            <person name="Arakawa K."/>
        </authorList>
    </citation>
    <scope>NUCLEOTIDE SEQUENCE [LARGE SCALE GENOMIC DNA]</scope>
</reference>
<name>A0A4Y2MFG7_ARAVE</name>
<comment type="caution">
    <text evidence="2">The sequence shown here is derived from an EMBL/GenBank/DDBJ whole genome shotgun (WGS) entry which is preliminary data.</text>
</comment>
<accession>A0A4Y2MFG7</accession>
<evidence type="ECO:0000313" key="3">
    <source>
        <dbReference type="Proteomes" id="UP000499080"/>
    </source>
</evidence>
<protein>
    <submittedName>
        <fullName evidence="2">Uncharacterized protein</fullName>
    </submittedName>
</protein>
<gene>
    <name evidence="2" type="ORF">AVEN_114257_1</name>
</gene>
<organism evidence="2 3">
    <name type="scientific">Araneus ventricosus</name>
    <name type="common">Orbweaver spider</name>
    <name type="synonym">Epeira ventricosa</name>
    <dbReference type="NCBI Taxonomy" id="182803"/>
    <lineage>
        <taxon>Eukaryota</taxon>
        <taxon>Metazoa</taxon>
        <taxon>Ecdysozoa</taxon>
        <taxon>Arthropoda</taxon>
        <taxon>Chelicerata</taxon>
        <taxon>Arachnida</taxon>
        <taxon>Araneae</taxon>
        <taxon>Araneomorphae</taxon>
        <taxon>Entelegynae</taxon>
        <taxon>Araneoidea</taxon>
        <taxon>Araneidae</taxon>
        <taxon>Araneus</taxon>
    </lineage>
</organism>
<dbReference type="Proteomes" id="UP000499080">
    <property type="component" value="Unassembled WGS sequence"/>
</dbReference>
<feature type="compositionally biased region" description="Basic and acidic residues" evidence="1">
    <location>
        <begin position="94"/>
        <end position="110"/>
    </location>
</feature>
<dbReference type="AlphaFoldDB" id="A0A4Y2MFG7"/>
<evidence type="ECO:0000313" key="2">
    <source>
        <dbReference type="EMBL" id="GBN25212.1"/>
    </source>
</evidence>
<feature type="region of interest" description="Disordered" evidence="1">
    <location>
        <begin position="84"/>
        <end position="116"/>
    </location>
</feature>
<dbReference type="OrthoDB" id="1111814at2759"/>